<dbReference type="EMBL" id="CT868019">
    <property type="protein sequence ID" value="CAK62391.1"/>
    <property type="molecule type" value="Genomic_DNA"/>
</dbReference>
<dbReference type="KEGG" id="ptm:GSPATT00005637001"/>
<evidence type="ECO:0008006" key="4">
    <source>
        <dbReference type="Google" id="ProtNLM"/>
    </source>
</evidence>
<evidence type="ECO:0000313" key="3">
    <source>
        <dbReference type="Proteomes" id="UP000000600"/>
    </source>
</evidence>
<dbReference type="OMA" id="NTQTGCN"/>
<accession>A0BV24</accession>
<sequence>MEFTLTATMFSFFGWNVYLLIKKYRERQRQNYLQNLIDQESEYLIMNVAPYKKIKVNEDKKAIIKPIYTEDADSSSDDFDINSYRRRKTILEIVKQENFLEKTYIENTKQFDMLPVLSKKDGKLNESNKDFSFTKQNQEAKRFRKNSKINSDDSFPLDSPKQILQNSSNKVSDKKLTQFESSNLKEVPEIQDFKKESDNCITSVITQAEQIQEAQGLAENTNVQLQFPIQVQNTYEQTKEQQNQFNGPSENNIFGKLLFQQKPNEYEQSKYPSPKGSKLLSPQQNNNLLFQKQKTNNTNDVITFQLNQIPQLQAQTSNNSLQIQQQQLLQQAQPQPQELQQPQLVRSQQQQISLFQQNQTQPSNITQIPDLSLDQQNQDNQNGSSVNKNLFPSSFTFGINSSAQTNSKGGLFDSLLNNNSAGLFGNSTTTPIINEDQSNNNKQNLFLQQSQPTQSVPILPQPNIGTSLFGNNLPTQQPKEQVQQNQVGGLFNFSLNTQTGCNLFQNLQKN</sequence>
<proteinExistence type="predicted"/>
<dbReference type="Proteomes" id="UP000000600">
    <property type="component" value="Unassembled WGS sequence"/>
</dbReference>
<gene>
    <name evidence="2" type="ORF">GSPATT00005637001</name>
</gene>
<organism evidence="2 3">
    <name type="scientific">Paramecium tetraurelia</name>
    <dbReference type="NCBI Taxonomy" id="5888"/>
    <lineage>
        <taxon>Eukaryota</taxon>
        <taxon>Sar</taxon>
        <taxon>Alveolata</taxon>
        <taxon>Ciliophora</taxon>
        <taxon>Intramacronucleata</taxon>
        <taxon>Oligohymenophorea</taxon>
        <taxon>Peniculida</taxon>
        <taxon>Parameciidae</taxon>
        <taxon>Paramecium</taxon>
    </lineage>
</organism>
<protein>
    <recommendedName>
        <fullName evidence="4">Transmembrane protein</fullName>
    </recommendedName>
</protein>
<evidence type="ECO:0000256" key="1">
    <source>
        <dbReference type="SAM" id="MobiDB-lite"/>
    </source>
</evidence>
<feature type="region of interest" description="Disordered" evidence="1">
    <location>
        <begin position="142"/>
        <end position="170"/>
    </location>
</feature>
<dbReference type="AlphaFoldDB" id="A0BV24"/>
<dbReference type="OrthoDB" id="310927at2759"/>
<dbReference type="InParanoid" id="A0BV24"/>
<keyword evidence="3" id="KW-1185">Reference proteome</keyword>
<evidence type="ECO:0000313" key="2">
    <source>
        <dbReference type="EMBL" id="CAK62391.1"/>
    </source>
</evidence>
<dbReference type="GeneID" id="5015573"/>
<dbReference type="RefSeq" id="XP_001429789.1">
    <property type="nucleotide sequence ID" value="XM_001429752.1"/>
</dbReference>
<name>A0BV24_PARTE</name>
<reference evidence="2 3" key="1">
    <citation type="journal article" date="2006" name="Nature">
        <title>Global trends of whole-genome duplications revealed by the ciliate Paramecium tetraurelia.</title>
        <authorList>
            <consortium name="Genoscope"/>
            <person name="Aury J.-M."/>
            <person name="Jaillon O."/>
            <person name="Duret L."/>
            <person name="Noel B."/>
            <person name="Jubin C."/>
            <person name="Porcel B.M."/>
            <person name="Segurens B."/>
            <person name="Daubin V."/>
            <person name="Anthouard V."/>
            <person name="Aiach N."/>
            <person name="Arnaiz O."/>
            <person name="Billaut A."/>
            <person name="Beisson J."/>
            <person name="Blanc I."/>
            <person name="Bouhouche K."/>
            <person name="Camara F."/>
            <person name="Duharcourt S."/>
            <person name="Guigo R."/>
            <person name="Gogendeau D."/>
            <person name="Katinka M."/>
            <person name="Keller A.-M."/>
            <person name="Kissmehl R."/>
            <person name="Klotz C."/>
            <person name="Koll F."/>
            <person name="Le Moue A."/>
            <person name="Lepere C."/>
            <person name="Malinsky S."/>
            <person name="Nowacki M."/>
            <person name="Nowak J.K."/>
            <person name="Plattner H."/>
            <person name="Poulain J."/>
            <person name="Ruiz F."/>
            <person name="Serrano V."/>
            <person name="Zagulski M."/>
            <person name="Dessen P."/>
            <person name="Betermier M."/>
            <person name="Weissenbach J."/>
            <person name="Scarpelli C."/>
            <person name="Schachter V."/>
            <person name="Sperling L."/>
            <person name="Meyer E."/>
            <person name="Cohen J."/>
            <person name="Wincker P."/>
        </authorList>
    </citation>
    <scope>NUCLEOTIDE SEQUENCE [LARGE SCALE GENOMIC DNA]</scope>
    <source>
        <strain evidence="2 3">Stock d4-2</strain>
    </source>
</reference>
<dbReference type="HOGENOM" id="CLU_534702_0_0_1"/>